<dbReference type="InterPro" id="IPR011050">
    <property type="entry name" value="Pectin_lyase_fold/virulence"/>
</dbReference>
<feature type="compositionally biased region" description="Polar residues" evidence="1">
    <location>
        <begin position="357"/>
        <end position="369"/>
    </location>
</feature>
<proteinExistence type="predicted"/>
<protein>
    <recommendedName>
        <fullName evidence="4">Phosphodiester glycosidase domain-containing protein</fullName>
    </recommendedName>
</protein>
<evidence type="ECO:0008006" key="4">
    <source>
        <dbReference type="Google" id="ProtNLM"/>
    </source>
</evidence>
<evidence type="ECO:0000256" key="1">
    <source>
        <dbReference type="SAM" id="MobiDB-lite"/>
    </source>
</evidence>
<accession>A0ABP7SZT2</accession>
<organism evidence="2 3">
    <name type="scientific">Sphingomonas swuensis</name>
    <dbReference type="NCBI Taxonomy" id="977800"/>
    <lineage>
        <taxon>Bacteria</taxon>
        <taxon>Pseudomonadati</taxon>
        <taxon>Pseudomonadota</taxon>
        <taxon>Alphaproteobacteria</taxon>
        <taxon>Sphingomonadales</taxon>
        <taxon>Sphingomonadaceae</taxon>
        <taxon>Sphingomonas</taxon>
    </lineage>
</organism>
<feature type="region of interest" description="Disordered" evidence="1">
    <location>
        <begin position="332"/>
        <end position="369"/>
    </location>
</feature>
<dbReference type="EMBL" id="BAABBQ010000001">
    <property type="protein sequence ID" value="GAA4018951.1"/>
    <property type="molecule type" value="Genomic_DNA"/>
</dbReference>
<dbReference type="RefSeq" id="WP_344707107.1">
    <property type="nucleotide sequence ID" value="NZ_BAABBQ010000001.1"/>
</dbReference>
<sequence>MLRSVTSAIVGTWILAGQGSRDWSAPDDGVSVRSVVTRLAGNQGLRPVMLRAPPGGRRLVVDASAATFILANSRNPAPTAPSDCNNGMLAVNPYPLRLKGGQGSVVRGGRFVGRVPQGSEWRATYCNSAAILIEEVDGGTIEGVRIARAWDGVRAGRGTSDLHIARSWISDVRDDAFEDDHLQSLVITDTLIDGAFQLVSAKPAKGATAGDGSGRTILLSGVVARLGDYPYGAETRFGALMKSDKRSPRLQVVRSVIAISGPSLRTFDGFWKTGWSKLERSSGNLLLWLSDEPMPTELARPRPGFVIMRGREARAAWRSARRNWIDCHPDIGRIQGDDRPDPRRCRKGNWGGVGQPASESRSLSGAISE</sequence>
<keyword evidence="3" id="KW-1185">Reference proteome</keyword>
<name>A0ABP7SZT2_9SPHN</name>
<evidence type="ECO:0000313" key="3">
    <source>
        <dbReference type="Proteomes" id="UP001500235"/>
    </source>
</evidence>
<feature type="compositionally biased region" description="Basic and acidic residues" evidence="1">
    <location>
        <begin position="332"/>
        <end position="343"/>
    </location>
</feature>
<dbReference type="Proteomes" id="UP001500235">
    <property type="component" value="Unassembled WGS sequence"/>
</dbReference>
<comment type="caution">
    <text evidence="2">The sequence shown here is derived from an EMBL/GenBank/DDBJ whole genome shotgun (WGS) entry which is preliminary data.</text>
</comment>
<reference evidence="3" key="1">
    <citation type="journal article" date="2019" name="Int. J. Syst. Evol. Microbiol.">
        <title>The Global Catalogue of Microorganisms (GCM) 10K type strain sequencing project: providing services to taxonomists for standard genome sequencing and annotation.</title>
        <authorList>
            <consortium name="The Broad Institute Genomics Platform"/>
            <consortium name="The Broad Institute Genome Sequencing Center for Infectious Disease"/>
            <person name="Wu L."/>
            <person name="Ma J."/>
        </authorList>
    </citation>
    <scope>NUCLEOTIDE SEQUENCE [LARGE SCALE GENOMIC DNA]</scope>
    <source>
        <strain evidence="3">JCM 17563</strain>
    </source>
</reference>
<dbReference type="SUPFAM" id="SSF51126">
    <property type="entry name" value="Pectin lyase-like"/>
    <property type="match status" value="1"/>
</dbReference>
<gene>
    <name evidence="2" type="ORF">GCM10022280_18280</name>
</gene>
<evidence type="ECO:0000313" key="2">
    <source>
        <dbReference type="EMBL" id="GAA4018951.1"/>
    </source>
</evidence>